<evidence type="ECO:0000256" key="1">
    <source>
        <dbReference type="SAM" id="MobiDB-lite"/>
    </source>
</evidence>
<organism evidence="2 3">
    <name type="scientific">Aspergillus terreus</name>
    <dbReference type="NCBI Taxonomy" id="33178"/>
    <lineage>
        <taxon>Eukaryota</taxon>
        <taxon>Fungi</taxon>
        <taxon>Dikarya</taxon>
        <taxon>Ascomycota</taxon>
        <taxon>Pezizomycotina</taxon>
        <taxon>Eurotiomycetes</taxon>
        <taxon>Eurotiomycetidae</taxon>
        <taxon>Eurotiales</taxon>
        <taxon>Aspergillaceae</taxon>
        <taxon>Aspergillus</taxon>
        <taxon>Aspergillus subgen. Circumdati</taxon>
    </lineage>
</organism>
<reference evidence="2 3" key="1">
    <citation type="submission" date="2020-01" db="EMBL/GenBank/DDBJ databases">
        <title>Aspergillus terreus IFO 6365 whole genome shotgun sequence.</title>
        <authorList>
            <person name="Kanamasa S."/>
            <person name="Takahashi H."/>
        </authorList>
    </citation>
    <scope>NUCLEOTIDE SEQUENCE [LARGE SCALE GENOMIC DNA]</scope>
    <source>
        <strain evidence="2 3">IFO 6365</strain>
    </source>
</reference>
<dbReference type="Proteomes" id="UP000452235">
    <property type="component" value="Unassembled WGS sequence"/>
</dbReference>
<name>A0A5M3ZDB5_ASPTE</name>
<feature type="region of interest" description="Disordered" evidence="1">
    <location>
        <begin position="1"/>
        <end position="40"/>
    </location>
</feature>
<dbReference type="EMBL" id="BLJY01000013">
    <property type="protein sequence ID" value="GFF20940.1"/>
    <property type="molecule type" value="Genomic_DNA"/>
</dbReference>
<evidence type="ECO:0000313" key="3">
    <source>
        <dbReference type="Proteomes" id="UP000452235"/>
    </source>
</evidence>
<comment type="caution">
    <text evidence="2">The sequence shown here is derived from an EMBL/GenBank/DDBJ whole genome shotgun (WGS) entry which is preliminary data.</text>
</comment>
<gene>
    <name evidence="2" type="ORF">ATEIFO6365_0013027400</name>
</gene>
<accession>A0A5M3ZDB5</accession>
<protein>
    <submittedName>
        <fullName evidence="2">Uncharacterized protein</fullName>
    </submittedName>
</protein>
<feature type="compositionally biased region" description="Basic and acidic residues" evidence="1">
    <location>
        <begin position="9"/>
        <end position="20"/>
    </location>
</feature>
<sequence>MSRTCHSRGIRDQENTREPSQHASQAPDHSVPECTGEEPPLDYGAAIMAYLNGWPNSRNSLLSFGPDEEKRIETATRLIEGQGLRGIKKNLEIMDLMRATWKRDIEDEWPAYRKKHFAGMSCSPS</sequence>
<keyword evidence="3" id="KW-1185">Reference proteome</keyword>
<proteinExistence type="predicted"/>
<evidence type="ECO:0000313" key="2">
    <source>
        <dbReference type="EMBL" id="GFF20940.1"/>
    </source>
</evidence>
<dbReference type="AlphaFoldDB" id="A0A5M3ZDB5"/>